<dbReference type="FunFam" id="3.10.120.10:FF:000018">
    <property type="entry name" value="Heme/steroid binding domain protein, putative"/>
    <property type="match status" value="1"/>
</dbReference>
<dbReference type="Proteomes" id="UP001302812">
    <property type="component" value="Unassembled WGS sequence"/>
</dbReference>
<keyword evidence="6" id="KW-1185">Reference proteome</keyword>
<feature type="domain" description="Cytochrome b5 heme-binding" evidence="4">
    <location>
        <begin position="118"/>
        <end position="247"/>
    </location>
</feature>
<evidence type="ECO:0000259" key="4">
    <source>
        <dbReference type="SMART" id="SM01117"/>
    </source>
</evidence>
<evidence type="ECO:0000313" key="6">
    <source>
        <dbReference type="Proteomes" id="UP001302812"/>
    </source>
</evidence>
<dbReference type="GeneID" id="89942966"/>
<dbReference type="InterPro" id="IPR050577">
    <property type="entry name" value="MAPR/NEUFC/NENF-like"/>
</dbReference>
<gene>
    <name evidence="5" type="ORF">N656DRAFT_837923</name>
</gene>
<organism evidence="5 6">
    <name type="scientific">Canariomyces notabilis</name>
    <dbReference type="NCBI Taxonomy" id="2074819"/>
    <lineage>
        <taxon>Eukaryota</taxon>
        <taxon>Fungi</taxon>
        <taxon>Dikarya</taxon>
        <taxon>Ascomycota</taxon>
        <taxon>Pezizomycotina</taxon>
        <taxon>Sordariomycetes</taxon>
        <taxon>Sordariomycetidae</taxon>
        <taxon>Sordariales</taxon>
        <taxon>Chaetomiaceae</taxon>
        <taxon>Canariomyces</taxon>
    </lineage>
</organism>
<dbReference type="SUPFAM" id="SSF55856">
    <property type="entry name" value="Cytochrome b5-like heme/steroid binding domain"/>
    <property type="match status" value="1"/>
</dbReference>
<comment type="caution">
    <text evidence="5">The sequence shown here is derived from an EMBL/GenBank/DDBJ whole genome shotgun (WGS) entry which is preliminary data.</text>
</comment>
<comment type="similarity">
    <text evidence="1">Belongs to the cytochrome b5 family. MAPR subfamily.</text>
</comment>
<protein>
    <submittedName>
        <fullName evidence="5">Cytochrome b5</fullName>
    </submittedName>
</protein>
<keyword evidence="3" id="KW-0812">Transmembrane</keyword>
<dbReference type="InterPro" id="IPR036400">
    <property type="entry name" value="Cyt_B5-like_heme/steroid_sf"/>
</dbReference>
<feature type="region of interest" description="Disordered" evidence="2">
    <location>
        <begin position="1"/>
        <end position="43"/>
    </location>
</feature>
<sequence>MASSEPSVRRRKPEPKAPRAGSAEEAEQVESEEEKQRVEPKKAVERVTAKDRLADDDSYTRGTLLLDIVRVLTFLFVASCGLSYLISGGETFFWGMSNPPKYMKLDWWKKQFRPPLYLTPEELAAYDGTDPSKPIYLAINWTIYDVSSNPRTYGPGGSYHYFAGCDAARAYVTGCFAEDRTPDMRGVEEMFLPLDDPAVDRHWSKEELAEMRARERAEAEKKVHEGLQHWVNFFKNNPKYDKVGYVKRPEGWPGTEPRRKLCEAAAKGRKPRTIPGKEGGT</sequence>
<dbReference type="InterPro" id="IPR001199">
    <property type="entry name" value="Cyt_B5-like_heme/steroid-bd"/>
</dbReference>
<feature type="transmembrane region" description="Helical" evidence="3">
    <location>
        <begin position="68"/>
        <end position="86"/>
    </location>
</feature>
<dbReference type="SMART" id="SM01117">
    <property type="entry name" value="Cyt-b5"/>
    <property type="match status" value="1"/>
</dbReference>
<feature type="compositionally biased region" description="Basic and acidic residues" evidence="2">
    <location>
        <begin position="34"/>
        <end position="43"/>
    </location>
</feature>
<name>A0AAN6QIX9_9PEZI</name>
<dbReference type="RefSeq" id="XP_064668662.1">
    <property type="nucleotide sequence ID" value="XM_064818840.1"/>
</dbReference>
<evidence type="ECO:0000313" key="5">
    <source>
        <dbReference type="EMBL" id="KAK4111092.1"/>
    </source>
</evidence>
<accession>A0AAN6QIX9</accession>
<dbReference type="AlphaFoldDB" id="A0AAN6QIX9"/>
<feature type="compositionally biased region" description="Acidic residues" evidence="2">
    <location>
        <begin position="24"/>
        <end position="33"/>
    </location>
</feature>
<dbReference type="GO" id="GO:0012505">
    <property type="term" value="C:endomembrane system"/>
    <property type="evidence" value="ECO:0007669"/>
    <property type="project" value="TreeGrafter"/>
</dbReference>
<dbReference type="PANTHER" id="PTHR10281">
    <property type="entry name" value="MEMBRANE-ASSOCIATED PROGESTERONE RECEPTOR COMPONENT-RELATED"/>
    <property type="match status" value="1"/>
</dbReference>
<keyword evidence="3" id="KW-1133">Transmembrane helix</keyword>
<dbReference type="Gene3D" id="3.10.120.10">
    <property type="entry name" value="Cytochrome b5-like heme/steroid binding domain"/>
    <property type="match status" value="1"/>
</dbReference>
<reference evidence="5" key="1">
    <citation type="journal article" date="2023" name="Mol. Phylogenet. Evol.">
        <title>Genome-scale phylogeny and comparative genomics of the fungal order Sordariales.</title>
        <authorList>
            <person name="Hensen N."/>
            <person name="Bonometti L."/>
            <person name="Westerberg I."/>
            <person name="Brannstrom I.O."/>
            <person name="Guillou S."/>
            <person name="Cros-Aarteil S."/>
            <person name="Calhoun S."/>
            <person name="Haridas S."/>
            <person name="Kuo A."/>
            <person name="Mondo S."/>
            <person name="Pangilinan J."/>
            <person name="Riley R."/>
            <person name="LaButti K."/>
            <person name="Andreopoulos B."/>
            <person name="Lipzen A."/>
            <person name="Chen C."/>
            <person name="Yan M."/>
            <person name="Daum C."/>
            <person name="Ng V."/>
            <person name="Clum A."/>
            <person name="Steindorff A."/>
            <person name="Ohm R.A."/>
            <person name="Martin F."/>
            <person name="Silar P."/>
            <person name="Natvig D.O."/>
            <person name="Lalanne C."/>
            <person name="Gautier V."/>
            <person name="Ament-Velasquez S.L."/>
            <person name="Kruys A."/>
            <person name="Hutchinson M.I."/>
            <person name="Powell A.J."/>
            <person name="Barry K."/>
            <person name="Miller A.N."/>
            <person name="Grigoriev I.V."/>
            <person name="Debuchy R."/>
            <person name="Gladieux P."/>
            <person name="Hiltunen Thoren M."/>
            <person name="Johannesson H."/>
        </authorList>
    </citation>
    <scope>NUCLEOTIDE SEQUENCE</scope>
    <source>
        <strain evidence="5">CBS 508.74</strain>
    </source>
</reference>
<evidence type="ECO:0000256" key="3">
    <source>
        <dbReference type="SAM" id="Phobius"/>
    </source>
</evidence>
<proteinExistence type="inferred from homology"/>
<dbReference type="Pfam" id="PF00173">
    <property type="entry name" value="Cyt-b5"/>
    <property type="match status" value="1"/>
</dbReference>
<dbReference type="PANTHER" id="PTHR10281:SF76">
    <property type="entry name" value="CALCUTTA CUP-RELATED"/>
    <property type="match status" value="1"/>
</dbReference>
<dbReference type="EMBL" id="MU853347">
    <property type="protein sequence ID" value="KAK4111092.1"/>
    <property type="molecule type" value="Genomic_DNA"/>
</dbReference>
<reference evidence="5" key="2">
    <citation type="submission" date="2023-05" db="EMBL/GenBank/DDBJ databases">
        <authorList>
            <consortium name="Lawrence Berkeley National Laboratory"/>
            <person name="Steindorff A."/>
            <person name="Hensen N."/>
            <person name="Bonometti L."/>
            <person name="Westerberg I."/>
            <person name="Brannstrom I.O."/>
            <person name="Guillou S."/>
            <person name="Cros-Aarteil S."/>
            <person name="Calhoun S."/>
            <person name="Haridas S."/>
            <person name="Kuo A."/>
            <person name="Mondo S."/>
            <person name="Pangilinan J."/>
            <person name="Riley R."/>
            <person name="Labutti K."/>
            <person name="Andreopoulos B."/>
            <person name="Lipzen A."/>
            <person name="Chen C."/>
            <person name="Yanf M."/>
            <person name="Daum C."/>
            <person name="Ng V."/>
            <person name="Clum A."/>
            <person name="Ohm R."/>
            <person name="Martin F."/>
            <person name="Silar P."/>
            <person name="Natvig D."/>
            <person name="Lalanne C."/>
            <person name="Gautier V."/>
            <person name="Ament-Velasquez S.L."/>
            <person name="Kruys A."/>
            <person name="Hutchinson M.I."/>
            <person name="Powell A.J."/>
            <person name="Barry K."/>
            <person name="Miller A.N."/>
            <person name="Grigoriev I.V."/>
            <person name="Debuchy R."/>
            <person name="Gladieux P."/>
            <person name="Thoren M.H."/>
            <person name="Johannesson H."/>
        </authorList>
    </citation>
    <scope>NUCLEOTIDE SEQUENCE</scope>
    <source>
        <strain evidence="5">CBS 508.74</strain>
    </source>
</reference>
<dbReference type="GO" id="GO:0016020">
    <property type="term" value="C:membrane"/>
    <property type="evidence" value="ECO:0007669"/>
    <property type="project" value="TreeGrafter"/>
</dbReference>
<evidence type="ECO:0000256" key="1">
    <source>
        <dbReference type="ARBA" id="ARBA00038357"/>
    </source>
</evidence>
<evidence type="ECO:0000256" key="2">
    <source>
        <dbReference type="SAM" id="MobiDB-lite"/>
    </source>
</evidence>
<keyword evidence="3" id="KW-0472">Membrane</keyword>